<dbReference type="RefSeq" id="WP_168100192.1">
    <property type="nucleotide sequence ID" value="NZ_JAATEN010000002.1"/>
</dbReference>
<keyword evidence="4" id="KW-1185">Reference proteome</keyword>
<dbReference type="EMBL" id="JAATEN010000002">
    <property type="protein sequence ID" value="NJP99580.1"/>
    <property type="molecule type" value="Genomic_DNA"/>
</dbReference>
<gene>
    <name evidence="3" type="ORF">HCK00_03235</name>
</gene>
<evidence type="ECO:0000313" key="4">
    <source>
        <dbReference type="Proteomes" id="UP000695264"/>
    </source>
</evidence>
<accession>A0ABX1BPH4</accession>
<feature type="chain" id="PRO_5045342543" evidence="2">
    <location>
        <begin position="24"/>
        <end position="124"/>
    </location>
</feature>
<dbReference type="Proteomes" id="UP000695264">
    <property type="component" value="Unassembled WGS sequence"/>
</dbReference>
<name>A0ABX1BPH4_9ACTN</name>
<evidence type="ECO:0000313" key="3">
    <source>
        <dbReference type="EMBL" id="NJP99580.1"/>
    </source>
</evidence>
<proteinExistence type="predicted"/>
<feature type="region of interest" description="Disordered" evidence="1">
    <location>
        <begin position="45"/>
        <end position="72"/>
    </location>
</feature>
<evidence type="ECO:0000256" key="2">
    <source>
        <dbReference type="SAM" id="SignalP"/>
    </source>
</evidence>
<organism evidence="3 4">
    <name type="scientific">Streptomyces zingiberis</name>
    <dbReference type="NCBI Taxonomy" id="2053010"/>
    <lineage>
        <taxon>Bacteria</taxon>
        <taxon>Bacillati</taxon>
        <taxon>Actinomycetota</taxon>
        <taxon>Actinomycetes</taxon>
        <taxon>Kitasatosporales</taxon>
        <taxon>Streptomycetaceae</taxon>
        <taxon>Streptomyces</taxon>
    </lineage>
</organism>
<feature type="signal peptide" evidence="2">
    <location>
        <begin position="1"/>
        <end position="23"/>
    </location>
</feature>
<sequence length="124" mass="13059">MRNRVTFAAFALVATTLSAPVGAAPTAFAAEPPSAVPAGIMSCTHPHRNVDPSSGEAKNTEVLRRSGPHSTCGSNPVRSVVLDYHCSTNNESGNKWTYVTVRSTGASGWVYSENLKDGGSNYEC</sequence>
<protein>
    <submittedName>
        <fullName evidence="3">SH3 domain-containing protein</fullName>
    </submittedName>
</protein>
<keyword evidence="2" id="KW-0732">Signal</keyword>
<evidence type="ECO:0000256" key="1">
    <source>
        <dbReference type="SAM" id="MobiDB-lite"/>
    </source>
</evidence>
<comment type="caution">
    <text evidence="3">The sequence shown here is derived from an EMBL/GenBank/DDBJ whole genome shotgun (WGS) entry which is preliminary data.</text>
</comment>
<reference evidence="3 4" key="1">
    <citation type="submission" date="2020-03" db="EMBL/GenBank/DDBJ databases">
        <title>WGS of actinomycetes isolated from Thailand.</title>
        <authorList>
            <person name="Thawai C."/>
        </authorList>
    </citation>
    <scope>NUCLEOTIDE SEQUENCE [LARGE SCALE GENOMIC DNA]</scope>
    <source>
        <strain evidence="3 4">PLAI 1-29</strain>
    </source>
</reference>